<dbReference type="InParanoid" id="H3B2Y6"/>
<dbReference type="Ensembl" id="ENSLACT00000016371.1">
    <property type="protein sequence ID" value="ENSLACP00000016257.1"/>
    <property type="gene ID" value="ENSLACG00000014323.1"/>
</dbReference>
<dbReference type="InterPro" id="IPR013761">
    <property type="entry name" value="SAM/pointed_sf"/>
</dbReference>
<dbReference type="PROSITE" id="PS50105">
    <property type="entry name" value="SAM_DOMAIN"/>
    <property type="match status" value="1"/>
</dbReference>
<accession>H3B2Y6</accession>
<dbReference type="PANTHER" id="PTHR46829">
    <property type="entry name" value="STERILE ALPHA MOTIF DOMAIN-CONTAINING PROTEIN 15"/>
    <property type="match status" value="1"/>
</dbReference>
<dbReference type="Bgee" id="ENSLACG00000014323">
    <property type="expression patterns" value="Expressed in muscle tissue and 6 other cell types or tissues"/>
</dbReference>
<organism evidence="2 3">
    <name type="scientific">Latimeria chalumnae</name>
    <name type="common">Coelacanth</name>
    <dbReference type="NCBI Taxonomy" id="7897"/>
    <lineage>
        <taxon>Eukaryota</taxon>
        <taxon>Metazoa</taxon>
        <taxon>Chordata</taxon>
        <taxon>Craniata</taxon>
        <taxon>Vertebrata</taxon>
        <taxon>Euteleostomi</taxon>
        <taxon>Coelacanthiformes</taxon>
        <taxon>Coelacanthidae</taxon>
        <taxon>Latimeria</taxon>
    </lineage>
</organism>
<keyword evidence="3" id="KW-1185">Reference proteome</keyword>
<proteinExistence type="predicted"/>
<name>H3B2Y6_LATCH</name>
<gene>
    <name evidence="2" type="primary">LOC102357563</name>
</gene>
<dbReference type="OMA" id="QYKACFT"/>
<dbReference type="EMBL" id="AFYH01003060">
    <property type="status" value="NOT_ANNOTATED_CDS"/>
    <property type="molecule type" value="Genomic_DNA"/>
</dbReference>
<dbReference type="InterPro" id="IPR001660">
    <property type="entry name" value="SAM"/>
</dbReference>
<dbReference type="eggNOG" id="ENOG502S3Z4">
    <property type="taxonomic scope" value="Eukaryota"/>
</dbReference>
<dbReference type="HOGENOM" id="CLU_150863_0_0_1"/>
<dbReference type="Pfam" id="PF07647">
    <property type="entry name" value="SAM_2"/>
    <property type="match status" value="1"/>
</dbReference>
<dbReference type="CDD" id="cd09530">
    <property type="entry name" value="SAM_Samd14"/>
    <property type="match status" value="1"/>
</dbReference>
<dbReference type="GeneTree" id="ENSGT00630000089942"/>
<dbReference type="AlphaFoldDB" id="H3B2Y6"/>
<evidence type="ECO:0000313" key="3">
    <source>
        <dbReference type="Proteomes" id="UP000008672"/>
    </source>
</evidence>
<protein>
    <submittedName>
        <fullName evidence="2">Sterile alpha motif domain containing 15</fullName>
    </submittedName>
</protein>
<reference evidence="2" key="3">
    <citation type="submission" date="2025-09" db="UniProtKB">
        <authorList>
            <consortium name="Ensembl"/>
        </authorList>
    </citation>
    <scope>IDENTIFICATION</scope>
</reference>
<dbReference type="Proteomes" id="UP000008672">
    <property type="component" value="Unassembled WGS sequence"/>
</dbReference>
<feature type="domain" description="SAM" evidence="1">
    <location>
        <begin position="13"/>
        <end position="76"/>
    </location>
</feature>
<sequence length="121" mass="14023">ALKMAEEPHYLTWSIETVAEWIKNLGFPQYMACFTENKINGRKLIYVNGSHLPQLGITDFEHIKIISSEVRELLGIEKIPWNRSISLRHRDNLGLYLEEKGWTGEKADALTYQEFLTTLEA</sequence>
<dbReference type="SUPFAM" id="SSF47769">
    <property type="entry name" value="SAM/Pointed domain"/>
    <property type="match status" value="1"/>
</dbReference>
<dbReference type="Gene3D" id="1.10.150.50">
    <property type="entry name" value="Transcription Factor, Ets-1"/>
    <property type="match status" value="1"/>
</dbReference>
<evidence type="ECO:0000313" key="2">
    <source>
        <dbReference type="Ensembl" id="ENSLACP00000016257.1"/>
    </source>
</evidence>
<dbReference type="PANTHER" id="PTHR46829:SF1">
    <property type="entry name" value="STERILE ALPHA MOTIF DOMAIN-CONTAINING PROTEIN 15"/>
    <property type="match status" value="1"/>
</dbReference>
<evidence type="ECO:0000259" key="1">
    <source>
        <dbReference type="PROSITE" id="PS50105"/>
    </source>
</evidence>
<reference evidence="3" key="1">
    <citation type="submission" date="2011-08" db="EMBL/GenBank/DDBJ databases">
        <title>The draft genome of Latimeria chalumnae.</title>
        <authorList>
            <person name="Di Palma F."/>
            <person name="Alfoldi J."/>
            <person name="Johnson J."/>
            <person name="Berlin A."/>
            <person name="Gnerre S."/>
            <person name="Jaffe D."/>
            <person name="MacCallum I."/>
            <person name="Young S."/>
            <person name="Walker B.J."/>
            <person name="Lander E."/>
            <person name="Lindblad-Toh K."/>
        </authorList>
    </citation>
    <scope>NUCLEOTIDE SEQUENCE [LARGE SCALE GENOMIC DNA]</scope>
    <source>
        <strain evidence="3">Wild caught</strain>
    </source>
</reference>
<reference evidence="2" key="2">
    <citation type="submission" date="2025-08" db="UniProtKB">
        <authorList>
            <consortium name="Ensembl"/>
        </authorList>
    </citation>
    <scope>IDENTIFICATION</scope>
</reference>
<dbReference type="SMART" id="SM00454">
    <property type="entry name" value="SAM"/>
    <property type="match status" value="1"/>
</dbReference>